<feature type="compositionally biased region" description="Acidic residues" evidence="3">
    <location>
        <begin position="552"/>
        <end position="587"/>
    </location>
</feature>
<evidence type="ECO:0000256" key="3">
    <source>
        <dbReference type="SAM" id="MobiDB-lite"/>
    </source>
</evidence>
<evidence type="ECO:0000256" key="1">
    <source>
        <dbReference type="RuleBase" id="RU004273"/>
    </source>
</evidence>
<feature type="region of interest" description="Disordered" evidence="3">
    <location>
        <begin position="1"/>
        <end position="56"/>
    </location>
</feature>
<organism evidence="5">
    <name type="scientific">Rhizochromulina marina</name>
    <dbReference type="NCBI Taxonomy" id="1034831"/>
    <lineage>
        <taxon>Eukaryota</taxon>
        <taxon>Sar</taxon>
        <taxon>Stramenopiles</taxon>
        <taxon>Ochrophyta</taxon>
        <taxon>Dictyochophyceae</taxon>
        <taxon>Rhizochromulinales</taxon>
        <taxon>Rhizochromulina</taxon>
    </lineage>
</organism>
<name>A0A7S2WM62_9STRA</name>
<dbReference type="PROSITE" id="PS00125">
    <property type="entry name" value="SER_THR_PHOSPHATASE"/>
    <property type="match status" value="1"/>
</dbReference>
<dbReference type="InterPro" id="IPR004843">
    <property type="entry name" value="Calcineurin-like_PHP"/>
</dbReference>
<dbReference type="CDD" id="cd00144">
    <property type="entry name" value="MPP_PPP_family"/>
    <property type="match status" value="1"/>
</dbReference>
<dbReference type="EMBL" id="HBHJ01019502">
    <property type="protein sequence ID" value="CAD9694702.1"/>
    <property type="molecule type" value="Transcribed_RNA"/>
</dbReference>
<evidence type="ECO:0000256" key="2">
    <source>
        <dbReference type="SAM" id="Coils"/>
    </source>
</evidence>
<protein>
    <recommendedName>
        <fullName evidence="1">Serine/threonine-protein phosphatase</fullName>
        <ecNumber evidence="1">3.1.3.16</ecNumber>
    </recommendedName>
</protein>
<feature type="region of interest" description="Disordered" evidence="3">
    <location>
        <begin position="124"/>
        <end position="154"/>
    </location>
</feature>
<reference evidence="5" key="1">
    <citation type="submission" date="2021-01" db="EMBL/GenBank/DDBJ databases">
        <authorList>
            <person name="Corre E."/>
            <person name="Pelletier E."/>
            <person name="Niang G."/>
            <person name="Scheremetjew M."/>
            <person name="Finn R."/>
            <person name="Kale V."/>
            <person name="Holt S."/>
            <person name="Cochrane G."/>
            <person name="Meng A."/>
            <person name="Brown T."/>
            <person name="Cohen L."/>
        </authorList>
    </citation>
    <scope>NUCLEOTIDE SEQUENCE</scope>
    <source>
        <strain evidence="5">CCMP1243</strain>
    </source>
</reference>
<dbReference type="GO" id="GO:0005634">
    <property type="term" value="C:nucleus"/>
    <property type="evidence" value="ECO:0007669"/>
    <property type="project" value="TreeGrafter"/>
</dbReference>
<proteinExistence type="inferred from homology"/>
<comment type="catalytic activity">
    <reaction evidence="1">
        <text>O-phospho-L-threonyl-[protein] + H2O = L-threonyl-[protein] + phosphate</text>
        <dbReference type="Rhea" id="RHEA:47004"/>
        <dbReference type="Rhea" id="RHEA-COMP:11060"/>
        <dbReference type="Rhea" id="RHEA-COMP:11605"/>
        <dbReference type="ChEBI" id="CHEBI:15377"/>
        <dbReference type="ChEBI" id="CHEBI:30013"/>
        <dbReference type="ChEBI" id="CHEBI:43474"/>
        <dbReference type="ChEBI" id="CHEBI:61977"/>
        <dbReference type="EC" id="3.1.3.16"/>
    </reaction>
</comment>
<feature type="coiled-coil region" evidence="2">
    <location>
        <begin position="69"/>
        <end position="103"/>
    </location>
</feature>
<dbReference type="SMART" id="SM00156">
    <property type="entry name" value="PP2Ac"/>
    <property type="match status" value="1"/>
</dbReference>
<dbReference type="PANTHER" id="PTHR11668:SF496">
    <property type="entry name" value="SERINE_THREONINE-PROTEIN PHOSPHATASE"/>
    <property type="match status" value="1"/>
</dbReference>
<dbReference type="InterPro" id="IPR050341">
    <property type="entry name" value="PP1_catalytic_subunit"/>
</dbReference>
<feature type="compositionally biased region" description="Low complexity" evidence="3">
    <location>
        <begin position="601"/>
        <end position="616"/>
    </location>
</feature>
<dbReference type="GO" id="GO:0005737">
    <property type="term" value="C:cytoplasm"/>
    <property type="evidence" value="ECO:0007669"/>
    <property type="project" value="TreeGrafter"/>
</dbReference>
<dbReference type="AlphaFoldDB" id="A0A7S2WM62"/>
<dbReference type="InterPro" id="IPR006186">
    <property type="entry name" value="Ser/Thr-sp_prot-phosphatase"/>
</dbReference>
<feature type="domain" description="Serine/threonine specific protein phosphatases" evidence="4">
    <location>
        <begin position="303"/>
        <end position="308"/>
    </location>
</feature>
<accession>A0A7S2WM62</accession>
<dbReference type="InterPro" id="IPR029052">
    <property type="entry name" value="Metallo-depent_PP-like"/>
</dbReference>
<evidence type="ECO:0000313" key="5">
    <source>
        <dbReference type="EMBL" id="CAD9694702.1"/>
    </source>
</evidence>
<dbReference type="GO" id="GO:0004722">
    <property type="term" value="F:protein serine/threonine phosphatase activity"/>
    <property type="evidence" value="ECO:0007669"/>
    <property type="project" value="UniProtKB-EC"/>
</dbReference>
<dbReference type="SUPFAM" id="SSF56300">
    <property type="entry name" value="Metallo-dependent phosphatases"/>
    <property type="match status" value="1"/>
</dbReference>
<gene>
    <name evidence="5" type="ORF">RMAR1173_LOCUS12897</name>
</gene>
<evidence type="ECO:0000259" key="4">
    <source>
        <dbReference type="PROSITE" id="PS00125"/>
    </source>
</evidence>
<sequence length="616" mass="68246">MAGEDADASSGGNITKRKKTRAKPPPSRSSASGPKVPDVKPPAPPSQAPPLSVTDESMRTAVTELIATNNRLRRAIKNRDAEIASLKAEVENLKKDLVEADMLGKQQAEDLLTVKQEMEQAKKQQMLRRGSSARRLTQRKHHPLNPEASMVDPSDGTVRKGHMGRMASLATADILEALPIIETDILAETFVELYKDPTASVDYLASDSFALDILRLCEKAKHVFEAESRCLYLESPTFVFGDTHGNLEDLHFFSDNIWRLGMNLHPGRFLFLGDYVDRGLSSLEVVTYLIALKILFPHKVFMLRGNHETRDVNGWEEHYGDRSFIAQCKSRFGEDRGEEVWEELNQVFDRLPLAAVIDHEIFCIHGGIPRPLPGSAPGASRLDMICRVPPVSGINPPYDHEEEHLRQLASECIWSDPAGEDQEESGELGPDGYGDSPRGGGTICFGNLAIDDFLREHKLSYIMRAHEAHSYGVSLSKGARCFTVFSTSKDHNQGSRAICGCVLVDFDRMEVITRSPHYRNQYVHRRDSVSLAALPPNELEAREKVGLITEVPSEDSDEYDDYDDMYDDGYDEYGYEDYYEQNGEEGAEGGGYEEGQPPPEQSADGAGAGGPAAAEA</sequence>
<keyword evidence="2" id="KW-0175">Coiled coil</keyword>
<dbReference type="PANTHER" id="PTHR11668">
    <property type="entry name" value="SERINE/THREONINE PROTEIN PHOSPHATASE"/>
    <property type="match status" value="1"/>
</dbReference>
<dbReference type="Gene3D" id="3.60.21.10">
    <property type="match status" value="1"/>
</dbReference>
<dbReference type="EC" id="3.1.3.16" evidence="1"/>
<keyword evidence="1" id="KW-0378">Hydrolase</keyword>
<feature type="compositionally biased region" description="Pro residues" evidence="3">
    <location>
        <begin position="39"/>
        <end position="48"/>
    </location>
</feature>
<comment type="similarity">
    <text evidence="1">Belongs to the PPP phosphatase family.</text>
</comment>
<dbReference type="PRINTS" id="PR00114">
    <property type="entry name" value="STPHPHTASE"/>
</dbReference>
<dbReference type="Pfam" id="PF00149">
    <property type="entry name" value="Metallophos"/>
    <property type="match status" value="1"/>
</dbReference>
<feature type="region of interest" description="Disordered" evidence="3">
    <location>
        <begin position="549"/>
        <end position="616"/>
    </location>
</feature>